<feature type="transmembrane region" description="Helical" evidence="1">
    <location>
        <begin position="134"/>
        <end position="153"/>
    </location>
</feature>
<protein>
    <submittedName>
        <fullName evidence="2">Uncharacterized protein</fullName>
    </submittedName>
</protein>
<name>A0ABV3ZJP8_9BACT</name>
<keyword evidence="1" id="KW-1133">Transmembrane helix</keyword>
<comment type="caution">
    <text evidence="2">The sequence shown here is derived from an EMBL/GenBank/DDBJ whole genome shotgun (WGS) entry which is preliminary data.</text>
</comment>
<feature type="transmembrane region" description="Helical" evidence="1">
    <location>
        <begin position="51"/>
        <end position="72"/>
    </location>
</feature>
<accession>A0ABV3ZJP8</accession>
<sequence length="169" mass="19296">MNNSKTIYIRALGLSILLFVSGHFLFLRTFMFFEPQIDGITFQIIEHKSTITTSTAFSLLLFSIPIFILLTWQIARINSFNKRVASVLLMLTFIVLAIFARHQQVKTYFTTVVKPALLTHGKASIIYPIDPINFIYYMLAGLITGCLLAFVFFKQRKTGFNLSKEAGRQ</sequence>
<dbReference type="EMBL" id="JAULBC010000007">
    <property type="protein sequence ID" value="MEX6690101.1"/>
    <property type="molecule type" value="Genomic_DNA"/>
</dbReference>
<keyword evidence="1" id="KW-0812">Transmembrane</keyword>
<gene>
    <name evidence="2" type="ORF">QTN47_21510</name>
</gene>
<dbReference type="RefSeq" id="WP_369331508.1">
    <property type="nucleotide sequence ID" value="NZ_JAULBC010000007.1"/>
</dbReference>
<reference evidence="2 3" key="1">
    <citation type="submission" date="2023-07" db="EMBL/GenBank/DDBJ databases">
        <authorList>
            <person name="Lian W.-H."/>
        </authorList>
    </citation>
    <scope>NUCLEOTIDE SEQUENCE [LARGE SCALE GENOMIC DNA]</scope>
    <source>
        <strain evidence="2 3">SYSU DXS3180</strain>
    </source>
</reference>
<keyword evidence="3" id="KW-1185">Reference proteome</keyword>
<feature type="transmembrane region" description="Helical" evidence="1">
    <location>
        <begin position="84"/>
        <end position="100"/>
    </location>
</feature>
<evidence type="ECO:0000313" key="3">
    <source>
        <dbReference type="Proteomes" id="UP001560573"/>
    </source>
</evidence>
<feature type="transmembrane region" description="Helical" evidence="1">
    <location>
        <begin position="7"/>
        <end position="31"/>
    </location>
</feature>
<evidence type="ECO:0000256" key="1">
    <source>
        <dbReference type="SAM" id="Phobius"/>
    </source>
</evidence>
<proteinExistence type="predicted"/>
<evidence type="ECO:0000313" key="2">
    <source>
        <dbReference type="EMBL" id="MEX6690101.1"/>
    </source>
</evidence>
<dbReference type="Proteomes" id="UP001560573">
    <property type="component" value="Unassembled WGS sequence"/>
</dbReference>
<keyword evidence="1" id="KW-0472">Membrane</keyword>
<organism evidence="2 3">
    <name type="scientific">Danxiaibacter flavus</name>
    <dbReference type="NCBI Taxonomy" id="3049108"/>
    <lineage>
        <taxon>Bacteria</taxon>
        <taxon>Pseudomonadati</taxon>
        <taxon>Bacteroidota</taxon>
        <taxon>Chitinophagia</taxon>
        <taxon>Chitinophagales</taxon>
        <taxon>Chitinophagaceae</taxon>
        <taxon>Danxiaibacter</taxon>
    </lineage>
</organism>